<gene>
    <name evidence="1" type="ORF">EVAR_80546_1</name>
</gene>
<dbReference type="EMBL" id="BGZK01000071">
    <property type="protein sequence ID" value="GBP15368.1"/>
    <property type="molecule type" value="Genomic_DNA"/>
</dbReference>
<keyword evidence="2" id="KW-1185">Reference proteome</keyword>
<accession>A0A4C1TNN8</accession>
<organism evidence="1 2">
    <name type="scientific">Eumeta variegata</name>
    <name type="common">Bagworm moth</name>
    <name type="synonym">Eumeta japonica</name>
    <dbReference type="NCBI Taxonomy" id="151549"/>
    <lineage>
        <taxon>Eukaryota</taxon>
        <taxon>Metazoa</taxon>
        <taxon>Ecdysozoa</taxon>
        <taxon>Arthropoda</taxon>
        <taxon>Hexapoda</taxon>
        <taxon>Insecta</taxon>
        <taxon>Pterygota</taxon>
        <taxon>Neoptera</taxon>
        <taxon>Endopterygota</taxon>
        <taxon>Lepidoptera</taxon>
        <taxon>Glossata</taxon>
        <taxon>Ditrysia</taxon>
        <taxon>Tineoidea</taxon>
        <taxon>Psychidae</taxon>
        <taxon>Oiketicinae</taxon>
        <taxon>Eumeta</taxon>
    </lineage>
</organism>
<comment type="caution">
    <text evidence="1">The sequence shown here is derived from an EMBL/GenBank/DDBJ whole genome shotgun (WGS) entry which is preliminary data.</text>
</comment>
<evidence type="ECO:0000313" key="1">
    <source>
        <dbReference type="EMBL" id="GBP15368.1"/>
    </source>
</evidence>
<dbReference type="AlphaFoldDB" id="A0A4C1TNN8"/>
<proteinExistence type="predicted"/>
<dbReference type="Proteomes" id="UP000299102">
    <property type="component" value="Unassembled WGS sequence"/>
</dbReference>
<evidence type="ECO:0000313" key="2">
    <source>
        <dbReference type="Proteomes" id="UP000299102"/>
    </source>
</evidence>
<name>A0A4C1TNN8_EUMVA</name>
<reference evidence="1 2" key="1">
    <citation type="journal article" date="2019" name="Commun. Biol.">
        <title>The bagworm genome reveals a unique fibroin gene that provides high tensile strength.</title>
        <authorList>
            <person name="Kono N."/>
            <person name="Nakamura H."/>
            <person name="Ohtoshi R."/>
            <person name="Tomita M."/>
            <person name="Numata K."/>
            <person name="Arakawa K."/>
        </authorList>
    </citation>
    <scope>NUCLEOTIDE SEQUENCE [LARGE SCALE GENOMIC DNA]</scope>
</reference>
<sequence length="89" mass="10084">MSKLHLRQYKNTVVFPLFIKDFTKFCICTAILVDLHYRNAAVRSDLFCDSEICGWRTKTNVLEFLKNPRTRSERLASLAASGGGKRSGA</sequence>
<protein>
    <submittedName>
        <fullName evidence="1">Uncharacterized protein</fullName>
    </submittedName>
</protein>